<organism evidence="2 3">
    <name type="scientific">Nocardia goodfellowii</name>
    <dbReference type="NCBI Taxonomy" id="882446"/>
    <lineage>
        <taxon>Bacteria</taxon>
        <taxon>Bacillati</taxon>
        <taxon>Actinomycetota</taxon>
        <taxon>Actinomycetes</taxon>
        <taxon>Mycobacteriales</taxon>
        <taxon>Nocardiaceae</taxon>
        <taxon>Nocardia</taxon>
    </lineage>
</organism>
<proteinExistence type="predicted"/>
<feature type="compositionally biased region" description="Basic residues" evidence="1">
    <location>
        <begin position="19"/>
        <end position="35"/>
    </location>
</feature>
<dbReference type="InterPro" id="IPR018721">
    <property type="entry name" value="DUF2252"/>
</dbReference>
<protein>
    <submittedName>
        <fullName evidence="2">Uncharacterized protein (DUF2252 family)</fullName>
    </submittedName>
</protein>
<comment type="caution">
    <text evidence="2">The sequence shown here is derived from an EMBL/GenBank/DDBJ whole genome shotgun (WGS) entry which is preliminary data.</text>
</comment>
<evidence type="ECO:0000313" key="3">
    <source>
        <dbReference type="Proteomes" id="UP001519325"/>
    </source>
</evidence>
<dbReference type="Proteomes" id="UP001519325">
    <property type="component" value="Unassembled WGS sequence"/>
</dbReference>
<evidence type="ECO:0000256" key="1">
    <source>
        <dbReference type="SAM" id="MobiDB-lite"/>
    </source>
</evidence>
<gene>
    <name evidence="2" type="ORF">BJ987_002859</name>
</gene>
<feature type="region of interest" description="Disordered" evidence="1">
    <location>
        <begin position="1"/>
        <end position="35"/>
    </location>
</feature>
<dbReference type="PANTHER" id="PTHR39441:SF1">
    <property type="entry name" value="DUF2252 DOMAIN-CONTAINING PROTEIN"/>
    <property type="match status" value="1"/>
</dbReference>
<dbReference type="PANTHER" id="PTHR39441">
    <property type="entry name" value="DUF2252 DOMAIN-CONTAINING PROTEIN"/>
    <property type="match status" value="1"/>
</dbReference>
<name>A0ABS4QEG8_9NOCA</name>
<accession>A0ABS4QEG8</accession>
<dbReference type="EMBL" id="JAGGMR010000001">
    <property type="protein sequence ID" value="MBP2189958.1"/>
    <property type="molecule type" value="Genomic_DNA"/>
</dbReference>
<dbReference type="RefSeq" id="WP_209889405.1">
    <property type="nucleotide sequence ID" value="NZ_JAGGMR010000001.1"/>
</dbReference>
<keyword evidence="3" id="KW-1185">Reference proteome</keyword>
<sequence>MTRATIAQDQRPAAAAGRAVRKQVPRSAHARWRPAKHRADPVSILERQARTRVPDLVPIRYARMATGPFPFYRGAPAIMAADLATVPHTDLTVQLCGDAHLSNFGLFASPERDLVFDLNDFDETLPGPFEWDVKRLTASVVVATRANGGTDAQAQQAALAGVRGYREAMHRLARMDAMTVWYERTNAQAVEELMHKVRFRKGAAKIIADARARTSAQALHKLTRPGPDGTPCIRERPPFVVVATEAENGVVGAAFGDYRRTIAEERRPLVDRYRLVDTARKVVGVGSVGTRCFILLLADLYTGDPLFLQAKQAEASILAPYLKPSRFRHQGHRVVAGQRLMQATSDILLGWATGLEHRYYYVRQLRDMKGSVVLEEMPAPVLAAYAELCGATLARAHARSGDRVAIAAYLGTSDVFDTAIADFAHAYADQTVADRQVMLEAIESGRIQAAPEAY</sequence>
<dbReference type="Pfam" id="PF10009">
    <property type="entry name" value="DUF2252"/>
    <property type="match status" value="1"/>
</dbReference>
<evidence type="ECO:0000313" key="2">
    <source>
        <dbReference type="EMBL" id="MBP2189958.1"/>
    </source>
</evidence>
<reference evidence="2 3" key="1">
    <citation type="submission" date="2021-03" db="EMBL/GenBank/DDBJ databases">
        <title>Sequencing the genomes of 1000 actinobacteria strains.</title>
        <authorList>
            <person name="Klenk H.-P."/>
        </authorList>
    </citation>
    <scope>NUCLEOTIDE SEQUENCE [LARGE SCALE GENOMIC DNA]</scope>
    <source>
        <strain evidence="2 3">DSM 45516</strain>
    </source>
</reference>